<accession>A0AAV8TIZ3</accession>
<proteinExistence type="predicted"/>
<reference evidence="2 3" key="1">
    <citation type="submission" date="2021-09" db="EMBL/GenBank/DDBJ databases">
        <title>Genomic insights and catalytic innovation underlie evolution of tropane alkaloids biosynthesis.</title>
        <authorList>
            <person name="Wang Y.-J."/>
            <person name="Tian T."/>
            <person name="Huang J.-P."/>
            <person name="Huang S.-X."/>
        </authorList>
    </citation>
    <scope>NUCLEOTIDE SEQUENCE [LARGE SCALE GENOMIC DNA]</scope>
    <source>
        <strain evidence="2">KIB-2018</strain>
        <tissue evidence="2">Leaf</tissue>
    </source>
</reference>
<name>A0AAV8TIZ3_9ROSI</name>
<comment type="caution">
    <text evidence="2">The sequence shown here is derived from an EMBL/GenBank/DDBJ whole genome shotgun (WGS) entry which is preliminary data.</text>
</comment>
<protein>
    <submittedName>
        <fullName evidence="2">Uncharacterized protein</fullName>
    </submittedName>
</protein>
<evidence type="ECO:0000256" key="1">
    <source>
        <dbReference type="SAM" id="MobiDB-lite"/>
    </source>
</evidence>
<dbReference type="AlphaFoldDB" id="A0AAV8TIZ3"/>
<sequence length="219" mass="22745">MILTPVHNAPLTLTPHRNLPGRPALGLPLHLPGENNPRSKSNVVPLALLSHAQVAEGQPKHAPRCRSLHPLRLTQVVTVDRLITGQANKARPLAWEAPVSTFWRIGSRVAPTGVVPTEPNGLPSGPILIKAPTGVVQPEPKGNPPSPILTEAPHSLSGPPPSEGPSTVHTPPDPVPGSVGGPPGPASVDRGIGRGLGSLTPVQIRLQPSASDNHLAIEL</sequence>
<organism evidence="2 3">
    <name type="scientific">Erythroxylum novogranatense</name>
    <dbReference type="NCBI Taxonomy" id="1862640"/>
    <lineage>
        <taxon>Eukaryota</taxon>
        <taxon>Viridiplantae</taxon>
        <taxon>Streptophyta</taxon>
        <taxon>Embryophyta</taxon>
        <taxon>Tracheophyta</taxon>
        <taxon>Spermatophyta</taxon>
        <taxon>Magnoliopsida</taxon>
        <taxon>eudicotyledons</taxon>
        <taxon>Gunneridae</taxon>
        <taxon>Pentapetalae</taxon>
        <taxon>rosids</taxon>
        <taxon>fabids</taxon>
        <taxon>Malpighiales</taxon>
        <taxon>Erythroxylaceae</taxon>
        <taxon>Erythroxylum</taxon>
    </lineage>
</organism>
<keyword evidence="3" id="KW-1185">Reference proteome</keyword>
<dbReference type="Proteomes" id="UP001159364">
    <property type="component" value="Linkage Group LG05"/>
</dbReference>
<feature type="region of interest" description="Disordered" evidence="1">
    <location>
        <begin position="116"/>
        <end position="219"/>
    </location>
</feature>
<evidence type="ECO:0000313" key="3">
    <source>
        <dbReference type="Proteomes" id="UP001159364"/>
    </source>
</evidence>
<evidence type="ECO:0000313" key="2">
    <source>
        <dbReference type="EMBL" id="KAJ8765944.1"/>
    </source>
</evidence>
<gene>
    <name evidence="2" type="ORF">K2173_020460</name>
</gene>
<dbReference type="EMBL" id="JAIWQS010000005">
    <property type="protein sequence ID" value="KAJ8765944.1"/>
    <property type="molecule type" value="Genomic_DNA"/>
</dbReference>